<organism evidence="1 2">
    <name type="scientific">Daphnia magna</name>
    <dbReference type="NCBI Taxonomy" id="35525"/>
    <lineage>
        <taxon>Eukaryota</taxon>
        <taxon>Metazoa</taxon>
        <taxon>Ecdysozoa</taxon>
        <taxon>Arthropoda</taxon>
        <taxon>Crustacea</taxon>
        <taxon>Branchiopoda</taxon>
        <taxon>Diplostraca</taxon>
        <taxon>Cladocera</taxon>
        <taxon>Anomopoda</taxon>
        <taxon>Daphniidae</taxon>
        <taxon>Daphnia</taxon>
    </lineage>
</organism>
<sequence length="54" mass="6281">MVKGQYCETDYHRNKISFRIEGSTNTKSSIFTSCNSEVEQPLFILMKAFKEKNT</sequence>
<dbReference type="Proteomes" id="UP000076858">
    <property type="component" value="Unassembled WGS sequence"/>
</dbReference>
<evidence type="ECO:0000313" key="2">
    <source>
        <dbReference type="Proteomes" id="UP000076858"/>
    </source>
</evidence>
<dbReference type="EMBL" id="LRGB01013290">
    <property type="protein sequence ID" value="KZR99562.1"/>
    <property type="molecule type" value="Genomic_DNA"/>
</dbReference>
<accession>A0A162F0C1</accession>
<protein>
    <submittedName>
        <fullName evidence="1">Uncharacterized protein</fullName>
    </submittedName>
</protein>
<keyword evidence="2" id="KW-1185">Reference proteome</keyword>
<name>A0A162F0C1_9CRUS</name>
<evidence type="ECO:0000313" key="1">
    <source>
        <dbReference type="EMBL" id="KZR99562.1"/>
    </source>
</evidence>
<dbReference type="AlphaFoldDB" id="A0A162F0C1"/>
<proteinExistence type="predicted"/>
<reference evidence="1 2" key="1">
    <citation type="submission" date="2016-03" db="EMBL/GenBank/DDBJ databases">
        <title>EvidentialGene: Evidence-directed Construction of Genes on Genomes.</title>
        <authorList>
            <person name="Gilbert D.G."/>
            <person name="Choi J.-H."/>
            <person name="Mockaitis K."/>
            <person name="Colbourne J."/>
            <person name="Pfrender M."/>
        </authorList>
    </citation>
    <scope>NUCLEOTIDE SEQUENCE [LARGE SCALE GENOMIC DNA]</scope>
    <source>
        <strain evidence="1 2">Xinb3</strain>
        <tissue evidence="1">Complete organism</tissue>
    </source>
</reference>
<gene>
    <name evidence="1" type="ORF">APZ42_004518</name>
</gene>
<comment type="caution">
    <text evidence="1">The sequence shown here is derived from an EMBL/GenBank/DDBJ whole genome shotgun (WGS) entry which is preliminary data.</text>
</comment>